<feature type="region of interest" description="Disordered" evidence="1">
    <location>
        <begin position="1"/>
        <end position="131"/>
    </location>
</feature>
<dbReference type="Proteomes" id="UP001626550">
    <property type="component" value="Unassembled WGS sequence"/>
</dbReference>
<protein>
    <submittedName>
        <fullName evidence="2">Uncharacterized protein</fullName>
    </submittedName>
</protein>
<evidence type="ECO:0000256" key="1">
    <source>
        <dbReference type="SAM" id="MobiDB-lite"/>
    </source>
</evidence>
<comment type="caution">
    <text evidence="2">The sequence shown here is derived from an EMBL/GenBank/DDBJ whole genome shotgun (WGS) entry which is preliminary data.</text>
</comment>
<gene>
    <name evidence="2" type="ORF">Ciccas_001461</name>
</gene>
<accession>A0ABD2QK95</accession>
<feature type="compositionally biased region" description="Polar residues" evidence="1">
    <location>
        <begin position="88"/>
        <end position="104"/>
    </location>
</feature>
<dbReference type="AlphaFoldDB" id="A0ABD2QK95"/>
<dbReference type="EMBL" id="JBJKFK010000095">
    <property type="protein sequence ID" value="KAL3319865.1"/>
    <property type="molecule type" value="Genomic_DNA"/>
</dbReference>
<evidence type="ECO:0000313" key="2">
    <source>
        <dbReference type="EMBL" id="KAL3319865.1"/>
    </source>
</evidence>
<name>A0ABD2QK95_9PLAT</name>
<sequence length="164" mass="18262">MNKRRNKVESSQLKQSAVYYRTNEYKPETPVYATPSKNGSKRRARFDDEGRRSSMGPGVGACTDCSVSIRNARSRSESSRMREKSNCVDCQQHSPGVQKTQIPSAASKRRINSSKLAPAPPHSEKAIPPENVESEYAEIHFQTNVSVLTSKQFSKDEKGVLSVL</sequence>
<keyword evidence="3" id="KW-1185">Reference proteome</keyword>
<feature type="compositionally biased region" description="Basic and acidic residues" evidence="1">
    <location>
        <begin position="74"/>
        <end position="86"/>
    </location>
</feature>
<proteinExistence type="predicted"/>
<organism evidence="2 3">
    <name type="scientific">Cichlidogyrus casuarinus</name>
    <dbReference type="NCBI Taxonomy" id="1844966"/>
    <lineage>
        <taxon>Eukaryota</taxon>
        <taxon>Metazoa</taxon>
        <taxon>Spiralia</taxon>
        <taxon>Lophotrochozoa</taxon>
        <taxon>Platyhelminthes</taxon>
        <taxon>Monogenea</taxon>
        <taxon>Monopisthocotylea</taxon>
        <taxon>Dactylogyridea</taxon>
        <taxon>Ancyrocephalidae</taxon>
        <taxon>Cichlidogyrus</taxon>
    </lineage>
</organism>
<reference evidence="2 3" key="1">
    <citation type="submission" date="2024-11" db="EMBL/GenBank/DDBJ databases">
        <title>Adaptive evolution of stress response genes in parasites aligns with host niche diversity.</title>
        <authorList>
            <person name="Hahn C."/>
            <person name="Resl P."/>
        </authorList>
    </citation>
    <scope>NUCLEOTIDE SEQUENCE [LARGE SCALE GENOMIC DNA]</scope>
    <source>
        <strain evidence="2">EGGRZ-B1_66</strain>
        <tissue evidence="2">Body</tissue>
    </source>
</reference>
<evidence type="ECO:0000313" key="3">
    <source>
        <dbReference type="Proteomes" id="UP001626550"/>
    </source>
</evidence>